<keyword evidence="1" id="KW-0808">Transferase</keyword>
<accession>A0ABR8DTT8</accession>
<dbReference type="GO" id="GO:0032259">
    <property type="term" value="P:methylation"/>
    <property type="evidence" value="ECO:0007669"/>
    <property type="project" value="UniProtKB-KW"/>
</dbReference>
<keyword evidence="2" id="KW-1185">Reference proteome</keyword>
<dbReference type="Gene3D" id="3.40.50.150">
    <property type="entry name" value="Vaccinia Virus protein VP39"/>
    <property type="match status" value="1"/>
</dbReference>
<dbReference type="EMBL" id="JACJSI010000054">
    <property type="protein sequence ID" value="MBD2532310.1"/>
    <property type="molecule type" value="Genomic_DNA"/>
</dbReference>
<dbReference type="Pfam" id="PF13489">
    <property type="entry name" value="Methyltransf_23"/>
    <property type="match status" value="1"/>
</dbReference>
<comment type="caution">
    <text evidence="1">The sequence shown here is derived from an EMBL/GenBank/DDBJ whole genome shotgun (WGS) entry which is preliminary data.</text>
</comment>
<name>A0ABR8DTT8_9NOSO</name>
<dbReference type="InterPro" id="IPR029063">
    <property type="entry name" value="SAM-dependent_MTases_sf"/>
</dbReference>
<dbReference type="GO" id="GO:0008168">
    <property type="term" value="F:methyltransferase activity"/>
    <property type="evidence" value="ECO:0007669"/>
    <property type="project" value="UniProtKB-KW"/>
</dbReference>
<protein>
    <submittedName>
        <fullName evidence="1">Methyltransferase domain-containing protein</fullName>
    </submittedName>
</protein>
<dbReference type="Proteomes" id="UP000623440">
    <property type="component" value="Unassembled WGS sequence"/>
</dbReference>
<dbReference type="RefSeq" id="WP_190942943.1">
    <property type="nucleotide sequence ID" value="NZ_JACJSI010000054.1"/>
</dbReference>
<proteinExistence type="predicted"/>
<gene>
    <name evidence="1" type="ORF">H6G97_23100</name>
</gene>
<dbReference type="CDD" id="cd02440">
    <property type="entry name" value="AdoMet_MTases"/>
    <property type="match status" value="1"/>
</dbReference>
<evidence type="ECO:0000313" key="2">
    <source>
        <dbReference type="Proteomes" id="UP000623440"/>
    </source>
</evidence>
<keyword evidence="1" id="KW-0489">Methyltransferase</keyword>
<dbReference type="SUPFAM" id="SSF53335">
    <property type="entry name" value="S-adenosyl-L-methionine-dependent methyltransferases"/>
    <property type="match status" value="1"/>
</dbReference>
<organism evidence="1 2">
    <name type="scientific">Nostoc flagelliforme FACHB-838</name>
    <dbReference type="NCBI Taxonomy" id="2692904"/>
    <lineage>
        <taxon>Bacteria</taxon>
        <taxon>Bacillati</taxon>
        <taxon>Cyanobacteriota</taxon>
        <taxon>Cyanophyceae</taxon>
        <taxon>Nostocales</taxon>
        <taxon>Nostocaceae</taxon>
        <taxon>Nostoc</taxon>
    </lineage>
</organism>
<evidence type="ECO:0000313" key="1">
    <source>
        <dbReference type="EMBL" id="MBD2532310.1"/>
    </source>
</evidence>
<sequence length="284" mass="32738">MSTSIDAQQQMYEAYASSYAIFLKNWQIQRQAALDMLEKHLKSNFSKQPEVSSVLSVGPGPGEFDKQLIHFLQQYVPKGQTLRYVTVEPNHVHRQIFEATMQSAGLGEVDLEMHPVTIEDFHTDEQFDCIHYTHSLYHMPNQERQLILKSLNMLKDGGVLVITLETEEAVIFKLMEQYVEIVGNQEYWQESSCVEANKLRKTIDDIGLSYKFETYPEYLDASACFEQNSEEGRVLMDFLFQANLRNASSELNQQLLSLVDEVAFEQNGRKMLYLPTGTFLIPKQ</sequence>
<reference evidence="1 2" key="1">
    <citation type="journal article" date="2020" name="ISME J.">
        <title>Comparative genomics reveals insights into cyanobacterial evolution and habitat adaptation.</title>
        <authorList>
            <person name="Chen M.Y."/>
            <person name="Teng W.K."/>
            <person name="Zhao L."/>
            <person name="Hu C.X."/>
            <person name="Zhou Y.K."/>
            <person name="Han B.P."/>
            <person name="Song L.R."/>
            <person name="Shu W.S."/>
        </authorList>
    </citation>
    <scope>NUCLEOTIDE SEQUENCE [LARGE SCALE GENOMIC DNA]</scope>
    <source>
        <strain evidence="1 2">FACHB-838</strain>
    </source>
</reference>